<evidence type="ECO:0000313" key="3">
    <source>
        <dbReference type="Proteomes" id="UP001482620"/>
    </source>
</evidence>
<accession>A0ABV0UHS4</accession>
<keyword evidence="3" id="KW-1185">Reference proteome</keyword>
<protein>
    <submittedName>
        <fullName evidence="2">Uncharacterized protein</fullName>
    </submittedName>
</protein>
<dbReference type="EMBL" id="JAHRIQ010070544">
    <property type="protein sequence ID" value="MEQ2244025.1"/>
    <property type="molecule type" value="Genomic_DNA"/>
</dbReference>
<dbReference type="Proteomes" id="UP001482620">
    <property type="component" value="Unassembled WGS sequence"/>
</dbReference>
<evidence type="ECO:0000313" key="2">
    <source>
        <dbReference type="EMBL" id="MEQ2244025.1"/>
    </source>
</evidence>
<sequence>MEKETLCGVRVLLSSRPPGELYQRPRSSRHTLQGRATTGRSSRVLGPVFTSAYMMSVGFKELRWSWQTIIGDLAIYFGTIFSPLKESPRFVFKMSCYHDAMHSNNVLTSFGSKTAPQQQRSSAVLNKGHKVLFQIFVSHQTHMLFVAEKRKCPLVAAVL</sequence>
<comment type="caution">
    <text evidence="2">The sequence shown here is derived from an EMBL/GenBank/DDBJ whole genome shotgun (WGS) entry which is preliminary data.</text>
</comment>
<name>A0ABV0UHS4_9TELE</name>
<organism evidence="2 3">
    <name type="scientific">Ilyodon furcidens</name>
    <name type="common">goldbreast splitfin</name>
    <dbReference type="NCBI Taxonomy" id="33524"/>
    <lineage>
        <taxon>Eukaryota</taxon>
        <taxon>Metazoa</taxon>
        <taxon>Chordata</taxon>
        <taxon>Craniata</taxon>
        <taxon>Vertebrata</taxon>
        <taxon>Euteleostomi</taxon>
        <taxon>Actinopterygii</taxon>
        <taxon>Neopterygii</taxon>
        <taxon>Teleostei</taxon>
        <taxon>Neoteleostei</taxon>
        <taxon>Acanthomorphata</taxon>
        <taxon>Ovalentaria</taxon>
        <taxon>Atherinomorphae</taxon>
        <taxon>Cyprinodontiformes</taxon>
        <taxon>Goodeidae</taxon>
        <taxon>Ilyodon</taxon>
    </lineage>
</organism>
<gene>
    <name evidence="2" type="ORF">ILYODFUR_012913</name>
</gene>
<reference evidence="2 3" key="1">
    <citation type="submission" date="2021-06" db="EMBL/GenBank/DDBJ databases">
        <authorList>
            <person name="Palmer J.M."/>
        </authorList>
    </citation>
    <scope>NUCLEOTIDE SEQUENCE [LARGE SCALE GENOMIC DNA]</scope>
    <source>
        <strain evidence="3">if_2019</strain>
        <tissue evidence="2">Muscle</tissue>
    </source>
</reference>
<proteinExistence type="predicted"/>
<evidence type="ECO:0000256" key="1">
    <source>
        <dbReference type="SAM" id="MobiDB-lite"/>
    </source>
</evidence>
<feature type="region of interest" description="Disordered" evidence="1">
    <location>
        <begin position="18"/>
        <end position="39"/>
    </location>
</feature>
<feature type="compositionally biased region" description="Polar residues" evidence="1">
    <location>
        <begin position="30"/>
        <end position="39"/>
    </location>
</feature>